<dbReference type="AlphaFoldDB" id="A0A1I0UD68"/>
<name>A0A1I0UD68_9NOCA</name>
<dbReference type="Proteomes" id="UP000182054">
    <property type="component" value="Unassembled WGS sequence"/>
</dbReference>
<organism evidence="2 3">
    <name type="scientific">Rhodococcoides kroppenstedtii</name>
    <dbReference type="NCBI Taxonomy" id="293050"/>
    <lineage>
        <taxon>Bacteria</taxon>
        <taxon>Bacillati</taxon>
        <taxon>Actinomycetota</taxon>
        <taxon>Actinomycetes</taxon>
        <taxon>Mycobacteriales</taxon>
        <taxon>Nocardiaceae</taxon>
        <taxon>Rhodococcoides</taxon>
    </lineage>
</organism>
<evidence type="ECO:0000313" key="3">
    <source>
        <dbReference type="Proteomes" id="UP000182054"/>
    </source>
</evidence>
<dbReference type="InterPro" id="IPR025859">
    <property type="entry name" value="AurF/CmlI"/>
</dbReference>
<protein>
    <submittedName>
        <fullName evidence="2">p-aminobenzoate N-oxygenase AurF</fullName>
    </submittedName>
</protein>
<reference evidence="2 3" key="1">
    <citation type="submission" date="2016-10" db="EMBL/GenBank/DDBJ databases">
        <authorList>
            <person name="de Groot N.N."/>
        </authorList>
    </citation>
    <scope>NUCLEOTIDE SEQUENCE [LARGE SCALE GENOMIC DNA]</scope>
    <source>
        <strain evidence="2 3">DSM 44908</strain>
    </source>
</reference>
<dbReference type="InterPro" id="IPR012348">
    <property type="entry name" value="RNR-like"/>
</dbReference>
<dbReference type="RefSeq" id="WP_371828517.1">
    <property type="nucleotide sequence ID" value="NZ_FOJN01000020.1"/>
</dbReference>
<evidence type="ECO:0000313" key="2">
    <source>
        <dbReference type="EMBL" id="SFA62008.1"/>
    </source>
</evidence>
<accession>A0A1I0UD68</accession>
<dbReference type="Pfam" id="PF11583">
    <property type="entry name" value="AurF"/>
    <property type="match status" value="1"/>
</dbReference>
<dbReference type="GeneID" id="85487591"/>
<feature type="compositionally biased region" description="Low complexity" evidence="1">
    <location>
        <begin position="1"/>
        <end position="13"/>
    </location>
</feature>
<dbReference type="EMBL" id="FOJN01000020">
    <property type="protein sequence ID" value="SFA62008.1"/>
    <property type="molecule type" value="Genomic_DNA"/>
</dbReference>
<feature type="region of interest" description="Disordered" evidence="1">
    <location>
        <begin position="1"/>
        <end position="24"/>
    </location>
</feature>
<sequence>MTTETITGTELDTASAPSLSPQTPVENAVVERLRGNWSRRAAVKKADPDWAGLFDPEKHDYPDALIPFGRHPIYRALSDEQRHRIRAAAWIAFNKNVMDVEQHVVNPGFALLARDVFDTGMGDSLAVAVTQAMVDEQYHTLMHLQASALTRQERGLALADRDLPAPTTVRRLRAELAATDSERDAALIGLAYTTVAEISITSYLALIEDGPEIQPVNRATVALHERDEHCHASIAGEMAVVVYAALSERDRAFFQDALDRAMDAFSANDMTTWERILDLEDVPDRDRMLREVAADATREPLLQDYSGIEKLRRSLAAC</sequence>
<proteinExistence type="predicted"/>
<feature type="compositionally biased region" description="Polar residues" evidence="1">
    <location>
        <begin position="15"/>
        <end position="24"/>
    </location>
</feature>
<dbReference type="GO" id="GO:0016491">
    <property type="term" value="F:oxidoreductase activity"/>
    <property type="evidence" value="ECO:0007669"/>
    <property type="project" value="InterPro"/>
</dbReference>
<dbReference type="Gene3D" id="1.10.620.20">
    <property type="entry name" value="Ribonucleotide Reductase, subunit A"/>
    <property type="match status" value="1"/>
</dbReference>
<evidence type="ECO:0000256" key="1">
    <source>
        <dbReference type="SAM" id="MobiDB-lite"/>
    </source>
</evidence>
<gene>
    <name evidence="2" type="ORF">SAMN05444374_12050</name>
</gene>